<name>A0ABR7CMD7_9BACT</name>
<evidence type="ECO:0000256" key="1">
    <source>
        <dbReference type="SAM" id="Phobius"/>
    </source>
</evidence>
<evidence type="ECO:0008006" key="4">
    <source>
        <dbReference type="Google" id="ProtNLM"/>
    </source>
</evidence>
<evidence type="ECO:0000313" key="2">
    <source>
        <dbReference type="EMBL" id="MBC5616744.1"/>
    </source>
</evidence>
<keyword evidence="1" id="KW-0472">Membrane</keyword>
<keyword evidence="1" id="KW-0812">Transmembrane</keyword>
<dbReference type="Proteomes" id="UP000636891">
    <property type="component" value="Unassembled WGS sequence"/>
</dbReference>
<reference evidence="2 3" key="1">
    <citation type="submission" date="2020-08" db="EMBL/GenBank/DDBJ databases">
        <title>Genome public.</title>
        <authorList>
            <person name="Liu C."/>
            <person name="Sun Q."/>
        </authorList>
    </citation>
    <scope>NUCLEOTIDE SEQUENCE [LARGE SCALE GENOMIC DNA]</scope>
    <source>
        <strain evidence="2 3">New-7</strain>
    </source>
</reference>
<feature type="transmembrane region" description="Helical" evidence="1">
    <location>
        <begin position="43"/>
        <end position="62"/>
    </location>
</feature>
<sequence>MDKLYDFVRNNRGLFDDGPLNGGHEARFRRKLDRIGRRSHSPAVRWALAAGAAAVVFFGAMLCRDGLRENPVQAEIDLYNRSLEALTRDIVDVSERRGEDTSEMKTIIRDISNDTVPLYEQLPDELGDEKKARILKKYFNLKLKAVRQLRAQLSDADE</sequence>
<dbReference type="EMBL" id="JACOOK010000003">
    <property type="protein sequence ID" value="MBC5616744.1"/>
    <property type="molecule type" value="Genomic_DNA"/>
</dbReference>
<gene>
    <name evidence="2" type="ORF">H8S08_06890</name>
</gene>
<dbReference type="RefSeq" id="WP_118655818.1">
    <property type="nucleotide sequence ID" value="NZ_JACOOK010000003.1"/>
</dbReference>
<keyword evidence="1" id="KW-1133">Transmembrane helix</keyword>
<accession>A0ABR7CMD7</accession>
<comment type="caution">
    <text evidence="2">The sequence shown here is derived from an EMBL/GenBank/DDBJ whole genome shotgun (WGS) entry which is preliminary data.</text>
</comment>
<organism evidence="2 3">
    <name type="scientific">Alistipes hominis</name>
    <dbReference type="NCBI Taxonomy" id="2763015"/>
    <lineage>
        <taxon>Bacteria</taxon>
        <taxon>Pseudomonadati</taxon>
        <taxon>Bacteroidota</taxon>
        <taxon>Bacteroidia</taxon>
        <taxon>Bacteroidales</taxon>
        <taxon>Rikenellaceae</taxon>
        <taxon>Alistipes</taxon>
    </lineage>
</organism>
<keyword evidence="3" id="KW-1185">Reference proteome</keyword>
<protein>
    <recommendedName>
        <fullName evidence="4">Anti-sigma factor</fullName>
    </recommendedName>
</protein>
<evidence type="ECO:0000313" key="3">
    <source>
        <dbReference type="Proteomes" id="UP000636891"/>
    </source>
</evidence>
<proteinExistence type="predicted"/>